<dbReference type="Pfam" id="PF10094">
    <property type="entry name" value="DUF2332"/>
    <property type="match status" value="1"/>
</dbReference>
<evidence type="ECO:0000313" key="2">
    <source>
        <dbReference type="Proteomes" id="UP000309676"/>
    </source>
</evidence>
<dbReference type="AlphaFoldDB" id="A0A5R9GC82"/>
<evidence type="ECO:0000313" key="1">
    <source>
        <dbReference type="EMBL" id="TLS50744.1"/>
    </source>
</evidence>
<sequence>MEMHVLSERFRGFAAKECKGSSSLYEHLAGNIADDATLLRLAAQSRMGQPVPNLFLGAVHYLLLEGVDHPLAEYYPSIVREPRESSTAIHRFKDFCKQYEQEIIQIIQTKLVQTNEVSRCAYLYPSFCYISKLTERPLALIEIGTSAGLQLLWDKYSYSYVTDGPKYGNESAVLEIASELRGDKSPFLFKRSPPVASRIGIDLHVNDLAEPEDYLWLKALIWPEHQERLSRFEKAASCLEDESLELLEGDGVALLPEIASNIRKDSTLCVFHTHVANQMTHEARIALEQHFRAIGKEREVFHLYNNMWDLHLLHLDYYKDGMEYKETLAQIDGHGRSFQWLL</sequence>
<protein>
    <submittedName>
        <fullName evidence="1">DUF2332 domain-containing protein</fullName>
    </submittedName>
</protein>
<gene>
    <name evidence="1" type="ORF">FE782_18770</name>
</gene>
<comment type="caution">
    <text evidence="1">The sequence shown here is derived from an EMBL/GenBank/DDBJ whole genome shotgun (WGS) entry which is preliminary data.</text>
</comment>
<reference evidence="1 2" key="1">
    <citation type="submission" date="2019-05" db="EMBL/GenBank/DDBJ databases">
        <authorList>
            <person name="Narsing Rao M.P."/>
            <person name="Li W.J."/>
        </authorList>
    </citation>
    <scope>NUCLEOTIDE SEQUENCE [LARGE SCALE GENOMIC DNA]</scope>
    <source>
        <strain evidence="1 2">SYSU_K30003</strain>
    </source>
</reference>
<dbReference type="InterPro" id="IPR011200">
    <property type="entry name" value="UCP012608"/>
</dbReference>
<dbReference type="EMBL" id="VCIW01000013">
    <property type="protein sequence ID" value="TLS50744.1"/>
    <property type="molecule type" value="Genomic_DNA"/>
</dbReference>
<dbReference type="OrthoDB" id="9789360at2"/>
<proteinExistence type="predicted"/>
<dbReference type="Proteomes" id="UP000309676">
    <property type="component" value="Unassembled WGS sequence"/>
</dbReference>
<dbReference type="PIRSF" id="PIRSF012608">
    <property type="entry name" value="UCP012608"/>
    <property type="match status" value="1"/>
</dbReference>
<dbReference type="RefSeq" id="WP_138195778.1">
    <property type="nucleotide sequence ID" value="NZ_VCIW01000013.1"/>
</dbReference>
<organism evidence="1 2">
    <name type="scientific">Paenibacillus antri</name>
    <dbReference type="NCBI Taxonomy" id="2582848"/>
    <lineage>
        <taxon>Bacteria</taxon>
        <taxon>Bacillati</taxon>
        <taxon>Bacillota</taxon>
        <taxon>Bacilli</taxon>
        <taxon>Bacillales</taxon>
        <taxon>Paenibacillaceae</taxon>
        <taxon>Paenibacillus</taxon>
    </lineage>
</organism>
<accession>A0A5R9GC82</accession>
<name>A0A5R9GC82_9BACL</name>
<keyword evidence="2" id="KW-1185">Reference proteome</keyword>